<comment type="caution">
    <text evidence="3">The sequence shown here is derived from an EMBL/GenBank/DDBJ whole genome shotgun (WGS) entry which is preliminary data.</text>
</comment>
<keyword evidence="4" id="KW-1185">Reference proteome</keyword>
<accession>A0A372LI85</accession>
<dbReference type="GO" id="GO:0035243">
    <property type="term" value="F:protein-arginine omega-N symmetric methyltransferase activity"/>
    <property type="evidence" value="ECO:0007669"/>
    <property type="project" value="TreeGrafter"/>
</dbReference>
<dbReference type="SUPFAM" id="SSF53335">
    <property type="entry name" value="S-adenosyl-L-methionine-dependent methyltransferases"/>
    <property type="match status" value="1"/>
</dbReference>
<evidence type="ECO:0000313" key="4">
    <source>
        <dbReference type="Proteomes" id="UP000262939"/>
    </source>
</evidence>
<dbReference type="Proteomes" id="UP000262939">
    <property type="component" value="Unassembled WGS sequence"/>
</dbReference>
<organism evidence="3 4">
    <name type="scientific">Peribacillus glennii</name>
    <dbReference type="NCBI Taxonomy" id="2303991"/>
    <lineage>
        <taxon>Bacteria</taxon>
        <taxon>Bacillati</taxon>
        <taxon>Bacillota</taxon>
        <taxon>Bacilli</taxon>
        <taxon>Bacillales</taxon>
        <taxon>Bacillaceae</taxon>
        <taxon>Peribacillus</taxon>
    </lineage>
</organism>
<keyword evidence="2 3" id="KW-0808">Transferase</keyword>
<protein>
    <submittedName>
        <fullName evidence="3">SAM-dependent methyltransferase</fullName>
    </submittedName>
</protein>
<proteinExistence type="predicted"/>
<evidence type="ECO:0000313" key="3">
    <source>
        <dbReference type="EMBL" id="RFU65692.1"/>
    </source>
</evidence>
<dbReference type="PANTHER" id="PTHR12049">
    <property type="entry name" value="PROTEIN ARGININE METHYLTRANSFERASE NDUFAF7, MITOCHONDRIAL"/>
    <property type="match status" value="1"/>
</dbReference>
<dbReference type="GO" id="GO:0032259">
    <property type="term" value="P:methylation"/>
    <property type="evidence" value="ECO:0007669"/>
    <property type="project" value="UniProtKB-KW"/>
</dbReference>
<dbReference type="InterPro" id="IPR003788">
    <property type="entry name" value="NDUFAF7"/>
</dbReference>
<dbReference type="EMBL" id="QVTD01000003">
    <property type="protein sequence ID" value="RFU65692.1"/>
    <property type="molecule type" value="Genomic_DNA"/>
</dbReference>
<keyword evidence="1 3" id="KW-0489">Methyltransferase</keyword>
<dbReference type="OrthoDB" id="9794208at2"/>
<dbReference type="InterPro" id="IPR029063">
    <property type="entry name" value="SAM-dependent_MTases_sf"/>
</dbReference>
<sequence>MGKRILEAIGQSPDGKISYSDFIDLALYMPVTGYYMRNREKIGKQGDYYTTSNLADAFGRTVARWLIHAVNECSLPPVFCEIGGGTGRLAHSILSYIRQNEPAMYGKLQYFIIDVSPYQRKKQKEALSDFQQVFILESIENLPVIEGIMFSNELFDAMPVHVIEKKQGLLYEAFICMKEGKLAEILEPVVNPDILSFLEVQKISLSEGQRLEVPLAMVSYLKSIAGHLQKGFLVTIDYGYTNEEWKEPLHKKGSLRGYQNHQMVENVLVNPGDVDLTSHIHFDALAWFGSEFGLSNEQLLGQQEFLLKAGILKELLDHQDANPFSETAKRNRAIRNLVLPGGISSYFRVLLQSKGITESFALFPVLTKSPIAPF</sequence>
<dbReference type="Pfam" id="PF02636">
    <property type="entry name" value="Methyltransf_28"/>
    <property type="match status" value="1"/>
</dbReference>
<evidence type="ECO:0000256" key="1">
    <source>
        <dbReference type="ARBA" id="ARBA00022603"/>
    </source>
</evidence>
<evidence type="ECO:0000256" key="2">
    <source>
        <dbReference type="ARBA" id="ARBA00022679"/>
    </source>
</evidence>
<dbReference type="InterPro" id="IPR038375">
    <property type="entry name" value="NDUFAF7_sf"/>
</dbReference>
<gene>
    <name evidence="3" type="ORF">D0466_07420</name>
</gene>
<dbReference type="PANTHER" id="PTHR12049:SF7">
    <property type="entry name" value="PROTEIN ARGININE METHYLTRANSFERASE NDUFAF7, MITOCHONDRIAL"/>
    <property type="match status" value="1"/>
</dbReference>
<name>A0A372LI85_9BACI</name>
<reference evidence="3 4" key="1">
    <citation type="submission" date="2018-08" db="EMBL/GenBank/DDBJ databases">
        <title>Bacillus chawlae sp. nov., Bacillus glennii sp. nov., and Bacillus saganii sp. nov. Isolated from the Vehicle Assembly Building at Kennedy Space Center where the Viking Spacecraft were Assembled.</title>
        <authorList>
            <person name="Seuylemezian A."/>
            <person name="Vaishampayan P."/>
        </authorList>
    </citation>
    <scope>NUCLEOTIDE SEQUENCE [LARGE SCALE GENOMIC DNA]</scope>
    <source>
        <strain evidence="3 4">V44-8</strain>
    </source>
</reference>
<dbReference type="AlphaFoldDB" id="A0A372LI85"/>
<dbReference type="Gene3D" id="3.40.50.12710">
    <property type="match status" value="1"/>
</dbReference>
<dbReference type="RefSeq" id="WP_117321864.1">
    <property type="nucleotide sequence ID" value="NZ_QVTD01000003.1"/>
</dbReference>